<gene>
    <name evidence="3" type="ORF">DAI18_04210</name>
</gene>
<organism evidence="3 4">
    <name type="scientific">Microvirgula aerodenitrificans</name>
    <dbReference type="NCBI Taxonomy" id="57480"/>
    <lineage>
        <taxon>Bacteria</taxon>
        <taxon>Pseudomonadati</taxon>
        <taxon>Pseudomonadota</taxon>
        <taxon>Betaproteobacteria</taxon>
        <taxon>Neisseriales</taxon>
        <taxon>Aquaspirillaceae</taxon>
        <taxon>Microvirgula</taxon>
    </lineage>
</organism>
<reference evidence="3 4" key="1">
    <citation type="submission" date="2018-04" db="EMBL/GenBank/DDBJ databases">
        <title>Denitrifier Microvirgula.</title>
        <authorList>
            <person name="Anderson E."/>
            <person name="Jang J."/>
            <person name="Ishii S."/>
        </authorList>
    </citation>
    <scope>NUCLEOTIDE SEQUENCE [LARGE SCALE GENOMIC DNA]</scope>
    <source>
        <strain evidence="3 4">BE2.4</strain>
    </source>
</reference>
<evidence type="ECO:0000313" key="4">
    <source>
        <dbReference type="Proteomes" id="UP000244173"/>
    </source>
</evidence>
<evidence type="ECO:0000256" key="1">
    <source>
        <dbReference type="ARBA" id="ARBA00023004"/>
    </source>
</evidence>
<sequence length="120" mass="12945">MTSARRRGRHPAKLDRGQLRAVTRLHQCLLIMRMCPIPPLSVGIAMSSLVALAPATPAAVSALNLPRDAAGRLRCFGIETGAHIQVVRRAVLGGPLLVRIGCTDVILRRDVARQIEVTPL</sequence>
<dbReference type="KEGG" id="maer:DAI18_04210"/>
<evidence type="ECO:0000259" key="2">
    <source>
        <dbReference type="SMART" id="SM00899"/>
    </source>
</evidence>
<dbReference type="STRING" id="1122240.GCA_000620105_00583"/>
<keyword evidence="1" id="KW-0408">Iron</keyword>
<dbReference type="InterPro" id="IPR038157">
    <property type="entry name" value="FeoA_core_dom"/>
</dbReference>
<dbReference type="Proteomes" id="UP000244173">
    <property type="component" value="Chromosome"/>
</dbReference>
<name>A0A2S0P7S5_9NEIS</name>
<dbReference type="AlphaFoldDB" id="A0A2S0P7S5"/>
<dbReference type="GO" id="GO:0046914">
    <property type="term" value="F:transition metal ion binding"/>
    <property type="evidence" value="ECO:0007669"/>
    <property type="project" value="InterPro"/>
</dbReference>
<dbReference type="Pfam" id="PF04023">
    <property type="entry name" value="FeoA"/>
    <property type="match status" value="1"/>
</dbReference>
<dbReference type="SMART" id="SM00899">
    <property type="entry name" value="FeoA"/>
    <property type="match status" value="1"/>
</dbReference>
<dbReference type="Gene3D" id="2.30.30.90">
    <property type="match status" value="1"/>
</dbReference>
<protein>
    <recommendedName>
        <fullName evidence="2">Ferrous iron transporter FeoA-like domain-containing protein</fullName>
    </recommendedName>
</protein>
<dbReference type="InterPro" id="IPR008988">
    <property type="entry name" value="Transcriptional_repressor_C"/>
</dbReference>
<feature type="domain" description="Ferrous iron transporter FeoA-like" evidence="2">
    <location>
        <begin position="47"/>
        <end position="119"/>
    </location>
</feature>
<accession>A0A2S0P7S5</accession>
<keyword evidence="4" id="KW-1185">Reference proteome</keyword>
<dbReference type="SUPFAM" id="SSF50037">
    <property type="entry name" value="C-terminal domain of transcriptional repressors"/>
    <property type="match status" value="1"/>
</dbReference>
<proteinExistence type="predicted"/>
<evidence type="ECO:0000313" key="3">
    <source>
        <dbReference type="EMBL" id="AVY93337.1"/>
    </source>
</evidence>
<dbReference type="InterPro" id="IPR007167">
    <property type="entry name" value="Fe-transptr_FeoA-like"/>
</dbReference>
<dbReference type="EMBL" id="CP028519">
    <property type="protein sequence ID" value="AVY93337.1"/>
    <property type="molecule type" value="Genomic_DNA"/>
</dbReference>